<dbReference type="PROSITE" id="PS50125">
    <property type="entry name" value="GUANYLATE_CYCLASE_2"/>
    <property type="match status" value="1"/>
</dbReference>
<dbReference type="GO" id="GO:0004383">
    <property type="term" value="F:guanylate cyclase activity"/>
    <property type="evidence" value="ECO:0007669"/>
    <property type="project" value="UniProtKB-EC"/>
</dbReference>
<evidence type="ECO:0000313" key="12">
    <source>
        <dbReference type="Proteomes" id="UP001107558"/>
    </source>
</evidence>
<dbReference type="OrthoDB" id="60033at2759"/>
<dbReference type="GO" id="GO:0008074">
    <property type="term" value="C:guanylate cyclase complex, soluble"/>
    <property type="evidence" value="ECO:0007669"/>
    <property type="project" value="TreeGrafter"/>
</dbReference>
<dbReference type="InterPro" id="IPR001054">
    <property type="entry name" value="A/G_cyclase"/>
</dbReference>
<keyword evidence="12" id="KW-1185">Reference proteome</keyword>
<dbReference type="PANTHER" id="PTHR45655">
    <property type="entry name" value="GUANYLATE CYCLASE SOLUBLE SUBUNIT BETA-2"/>
    <property type="match status" value="1"/>
</dbReference>
<dbReference type="Pfam" id="PF07701">
    <property type="entry name" value="HNOBA"/>
    <property type="match status" value="1"/>
</dbReference>
<organism evidence="11 12">
    <name type="scientific">Polypedilum vanderplanki</name>
    <name type="common">Sleeping chironomid midge</name>
    <dbReference type="NCBI Taxonomy" id="319348"/>
    <lineage>
        <taxon>Eukaryota</taxon>
        <taxon>Metazoa</taxon>
        <taxon>Ecdysozoa</taxon>
        <taxon>Arthropoda</taxon>
        <taxon>Hexapoda</taxon>
        <taxon>Insecta</taxon>
        <taxon>Pterygota</taxon>
        <taxon>Neoptera</taxon>
        <taxon>Endopterygota</taxon>
        <taxon>Diptera</taxon>
        <taxon>Nematocera</taxon>
        <taxon>Chironomoidea</taxon>
        <taxon>Chironomidae</taxon>
        <taxon>Chironominae</taxon>
        <taxon>Polypedilum</taxon>
        <taxon>Polypedilum</taxon>
    </lineage>
</organism>
<evidence type="ECO:0000256" key="8">
    <source>
        <dbReference type="RuleBase" id="RU000405"/>
    </source>
</evidence>
<accession>A0A9J6BNM9</accession>
<proteinExistence type="inferred from homology"/>
<keyword evidence="7" id="KW-0141">cGMP biosynthesis</keyword>
<evidence type="ECO:0000256" key="7">
    <source>
        <dbReference type="ARBA" id="ARBA00023293"/>
    </source>
</evidence>
<dbReference type="Proteomes" id="UP001107558">
    <property type="component" value="Chromosome 3"/>
</dbReference>
<dbReference type="GO" id="GO:0070482">
    <property type="term" value="P:response to oxygen levels"/>
    <property type="evidence" value="ECO:0007669"/>
    <property type="project" value="TreeGrafter"/>
</dbReference>
<dbReference type="Pfam" id="PF07700">
    <property type="entry name" value="HNOB"/>
    <property type="match status" value="1"/>
</dbReference>
<dbReference type="SMART" id="SM00044">
    <property type="entry name" value="CYCc"/>
    <property type="match status" value="1"/>
</dbReference>
<dbReference type="PANTHER" id="PTHR45655:SF5">
    <property type="entry name" value="SOLUBLE GUANYLATE CYCLASE 89DA-RELATED"/>
    <property type="match status" value="1"/>
</dbReference>
<keyword evidence="3" id="KW-0963">Cytoplasm</keyword>
<dbReference type="InterPro" id="IPR011644">
    <property type="entry name" value="Heme_NO-bd"/>
</dbReference>
<evidence type="ECO:0000256" key="3">
    <source>
        <dbReference type="ARBA" id="ARBA00022490"/>
    </source>
</evidence>
<feature type="domain" description="Guanylate cyclase" evidence="10">
    <location>
        <begin position="486"/>
        <end position="611"/>
    </location>
</feature>
<dbReference type="GO" id="GO:0005525">
    <property type="term" value="F:GTP binding"/>
    <property type="evidence" value="ECO:0007669"/>
    <property type="project" value="UniProtKB-KW"/>
</dbReference>
<evidence type="ECO:0000256" key="2">
    <source>
        <dbReference type="ARBA" id="ARBA00012202"/>
    </source>
</evidence>
<dbReference type="InterPro" id="IPR024096">
    <property type="entry name" value="NO_sig/Golgi_transp_ligand-bd"/>
</dbReference>
<keyword evidence="4" id="KW-0547">Nucleotide-binding</keyword>
<feature type="region of interest" description="Disordered" evidence="9">
    <location>
        <begin position="664"/>
        <end position="684"/>
    </location>
</feature>
<dbReference type="Gene3D" id="3.30.70.1230">
    <property type="entry name" value="Nucleotide cyclase"/>
    <property type="match status" value="1"/>
</dbReference>
<dbReference type="Gene3D" id="3.90.1520.10">
    <property type="entry name" value="H-NOX domain"/>
    <property type="match status" value="1"/>
</dbReference>
<dbReference type="PROSITE" id="PS00452">
    <property type="entry name" value="GUANYLATE_CYCLASE_1"/>
    <property type="match status" value="1"/>
</dbReference>
<dbReference type="SUPFAM" id="SSF55073">
    <property type="entry name" value="Nucleotide cyclase"/>
    <property type="match status" value="1"/>
</dbReference>
<dbReference type="Pfam" id="PF00211">
    <property type="entry name" value="Guanylate_cyc"/>
    <property type="match status" value="1"/>
</dbReference>
<name>A0A9J6BNM9_POLVA</name>
<dbReference type="AlphaFoldDB" id="A0A9J6BNM9"/>
<evidence type="ECO:0000256" key="6">
    <source>
        <dbReference type="ARBA" id="ARBA00023239"/>
    </source>
</evidence>
<evidence type="ECO:0000259" key="10">
    <source>
        <dbReference type="PROSITE" id="PS50125"/>
    </source>
</evidence>
<keyword evidence="5" id="KW-0342">GTP-binding</keyword>
<comment type="similarity">
    <text evidence="8">Belongs to the adenylyl cyclase class-4/guanylyl cyclase family.</text>
</comment>
<dbReference type="InterPro" id="IPR038158">
    <property type="entry name" value="H-NOX_domain_sf"/>
</dbReference>
<comment type="caution">
    <text evidence="11">The sequence shown here is derived from an EMBL/GenBank/DDBJ whole genome shotgun (WGS) entry which is preliminary data.</text>
</comment>
<dbReference type="InterPro" id="IPR011645">
    <property type="entry name" value="HNOB_dom_associated"/>
</dbReference>
<evidence type="ECO:0000256" key="4">
    <source>
        <dbReference type="ARBA" id="ARBA00022741"/>
    </source>
</evidence>
<gene>
    <name evidence="11" type="ORF">PVAND_001240</name>
</gene>
<dbReference type="GO" id="GO:0019934">
    <property type="term" value="P:cGMP-mediated signaling"/>
    <property type="evidence" value="ECO:0007669"/>
    <property type="project" value="TreeGrafter"/>
</dbReference>
<dbReference type="Gene3D" id="3.30.450.260">
    <property type="entry name" value="Haem NO binding associated domain"/>
    <property type="match status" value="1"/>
</dbReference>
<keyword evidence="6 8" id="KW-0456">Lyase</keyword>
<dbReference type="InterPro" id="IPR018297">
    <property type="entry name" value="A/G_cyclase_CS"/>
</dbReference>
<dbReference type="GO" id="GO:0020037">
    <property type="term" value="F:heme binding"/>
    <property type="evidence" value="ECO:0007669"/>
    <property type="project" value="InterPro"/>
</dbReference>
<dbReference type="InterPro" id="IPR029787">
    <property type="entry name" value="Nucleotide_cyclase"/>
</dbReference>
<dbReference type="InterPro" id="IPR042463">
    <property type="entry name" value="HNOB_dom_associated_sf"/>
</dbReference>
<evidence type="ECO:0000256" key="9">
    <source>
        <dbReference type="SAM" id="MobiDB-lite"/>
    </source>
</evidence>
<dbReference type="Gene3D" id="6.10.250.780">
    <property type="match status" value="1"/>
</dbReference>
<protein>
    <recommendedName>
        <fullName evidence="2">guanylate cyclase</fullName>
        <ecNumber evidence="2">4.6.1.2</ecNumber>
    </recommendedName>
</protein>
<dbReference type="CDD" id="cd07302">
    <property type="entry name" value="CHD"/>
    <property type="match status" value="1"/>
</dbReference>
<reference evidence="11" key="1">
    <citation type="submission" date="2021-03" db="EMBL/GenBank/DDBJ databases">
        <title>Chromosome level genome of the anhydrobiotic midge Polypedilum vanderplanki.</title>
        <authorList>
            <person name="Yoshida Y."/>
            <person name="Kikawada T."/>
            <person name="Gusev O."/>
        </authorList>
    </citation>
    <scope>NUCLEOTIDE SEQUENCE</scope>
    <source>
        <strain evidence="11">NIAS01</strain>
        <tissue evidence="11">Whole body or cell culture</tissue>
    </source>
</reference>
<sequence>MYGMLLESVQHFVQLEFGERVWNRALIATQCKHNVFNTHQQYPDSLIPDLAAALAEITGKQYDYFMIFFGRCFVRFFSNFGYDEMIRATGRYFCDFLQSVDNIHLQMRFTYRKMKSPSMQVTDIDQNGATLIYRSNRTGFSKYLMGQLMEIAKEIYDSDLKVRIVDSINDSAGGTAGPIELSSKSALKSVVVKFRLDFDNAEYVENCMRMKSHPSQLSLKPVTTEMLLELFPFGMILNNEMKIVAAGNNLIESWSSNNDNKHPNELIGSKITKYFKLRRPTGIVFDFTNVTQLQAVLFEIQLIRSKNSASAKGLVRTESGKNFRPISSSGGNSDGIDNEGDTVAIVNEVGTSLNFKRRGSQGIKSILLKGEMRFLKEINMLVFLCSPLINNLDEMSEMSLFLNDLNFHGLSREMVFSGFKHYSRLDLMCEREEQRAEELETSLSLADSWKKQGDELLYSMIPRSVADRIKNGQDPLATCQSFEEVTVIFAEIQEQSYASDAIQSAMNTVNTLNAAFSAFDELIQSPMAYKVETVGKVYMAVSGAPDVNPLHMQTVADLSLQMLYSIKNLNIEGVSVKIGFHTGPVVAGIVGLKVPRYCLFGDTVNTASRMESSSESNKIQVSGQTAKKLKKLGYKLTYRGLVTVKGKGEMETFWLDEGPNEDYASRKRSGSGLKNKIKNMLNGN</sequence>
<evidence type="ECO:0000313" key="11">
    <source>
        <dbReference type="EMBL" id="KAG5671022.1"/>
    </source>
</evidence>
<dbReference type="EC" id="4.6.1.2" evidence="2"/>
<evidence type="ECO:0000256" key="1">
    <source>
        <dbReference type="ARBA" id="ARBA00004496"/>
    </source>
</evidence>
<dbReference type="EMBL" id="JADBJN010000003">
    <property type="protein sequence ID" value="KAG5671022.1"/>
    <property type="molecule type" value="Genomic_DNA"/>
</dbReference>
<evidence type="ECO:0000256" key="5">
    <source>
        <dbReference type="ARBA" id="ARBA00023134"/>
    </source>
</evidence>
<comment type="subcellular location">
    <subcellularLocation>
        <location evidence="1">Cytoplasm</location>
    </subcellularLocation>
</comment>
<dbReference type="SUPFAM" id="SSF111126">
    <property type="entry name" value="Ligand-binding domain in the NO signalling and Golgi transport"/>
    <property type="match status" value="1"/>
</dbReference>